<comment type="caution">
    <text evidence="4">The sequence shown here is derived from an EMBL/GenBank/DDBJ whole genome shotgun (WGS) entry which is preliminary data.</text>
</comment>
<evidence type="ECO:0000256" key="1">
    <source>
        <dbReference type="SAM" id="MobiDB-lite"/>
    </source>
</evidence>
<evidence type="ECO:0000259" key="3">
    <source>
        <dbReference type="Pfam" id="PF07885"/>
    </source>
</evidence>
<name>A0ABU3BRY1_9BACT</name>
<proteinExistence type="predicted"/>
<dbReference type="EMBL" id="JAVRHT010000020">
    <property type="protein sequence ID" value="MDT0632044.1"/>
    <property type="molecule type" value="Genomic_DNA"/>
</dbReference>
<evidence type="ECO:0000256" key="2">
    <source>
        <dbReference type="SAM" id="Phobius"/>
    </source>
</evidence>
<evidence type="ECO:0000313" key="4">
    <source>
        <dbReference type="EMBL" id="MDT0632044.1"/>
    </source>
</evidence>
<dbReference type="Proteomes" id="UP001267426">
    <property type="component" value="Unassembled WGS sequence"/>
</dbReference>
<sequence>MQIWLLPPGLLLVGLALYDALYTTLGRGGGPLTKQLSRGAWLFTQSQTGQRVSGFFFSQLGLVVLLLAIFSWTVLLWAGWTLVFLASDGAIVSATTGAPAGLWSRIYFVGYTLVTLGLGDYQPEGAVWQMLTTTASLSGLILLSLAISYVLPVLQAAVDRRGTAAALWGLGETPEEIIRTMWDLDRGCSAFEQHLVGLTPALTTLAQQHLAYPVLHHFRGSRRREALAPSLAALDEALSIAEHGLSGDCLSPGAFHPARAAIDTLLDRLEDQSTGPSSEAPPPPSLDGLRRDGYPACSDEAYHEALREDVCDRRRRMLLGLVEGEGWDWDHVLDGYDD</sequence>
<keyword evidence="2" id="KW-0812">Transmembrane</keyword>
<evidence type="ECO:0000313" key="5">
    <source>
        <dbReference type="Proteomes" id="UP001267426"/>
    </source>
</evidence>
<keyword evidence="2" id="KW-1133">Transmembrane helix</keyword>
<dbReference type="RefSeq" id="WP_311663602.1">
    <property type="nucleotide sequence ID" value="NZ_JAVRHT010000020.1"/>
</dbReference>
<feature type="region of interest" description="Disordered" evidence="1">
    <location>
        <begin position="270"/>
        <end position="293"/>
    </location>
</feature>
<protein>
    <submittedName>
        <fullName evidence="4">Ion channel</fullName>
    </submittedName>
</protein>
<keyword evidence="5" id="KW-1185">Reference proteome</keyword>
<feature type="transmembrane region" description="Helical" evidence="2">
    <location>
        <begin position="60"/>
        <end position="80"/>
    </location>
</feature>
<feature type="transmembrane region" description="Helical" evidence="2">
    <location>
        <begin position="100"/>
        <end position="118"/>
    </location>
</feature>
<gene>
    <name evidence="4" type="ORF">RM540_09835</name>
</gene>
<accession>A0ABU3BRY1</accession>
<dbReference type="Pfam" id="PF07885">
    <property type="entry name" value="Ion_trans_2"/>
    <property type="match status" value="1"/>
</dbReference>
<feature type="domain" description="Potassium channel" evidence="3">
    <location>
        <begin position="82"/>
        <end position="154"/>
    </location>
</feature>
<feature type="transmembrane region" description="Helical" evidence="2">
    <location>
        <begin position="6"/>
        <end position="25"/>
    </location>
</feature>
<dbReference type="Gene3D" id="1.10.287.70">
    <property type="match status" value="1"/>
</dbReference>
<dbReference type="SUPFAM" id="SSF81324">
    <property type="entry name" value="Voltage-gated potassium channels"/>
    <property type="match status" value="1"/>
</dbReference>
<keyword evidence="2" id="KW-0472">Membrane</keyword>
<reference evidence="4 5" key="1">
    <citation type="submission" date="2023-09" db="EMBL/GenBank/DDBJ databases">
        <authorList>
            <person name="Rey-Velasco X."/>
        </authorList>
    </citation>
    <scope>NUCLEOTIDE SEQUENCE [LARGE SCALE GENOMIC DNA]</scope>
    <source>
        <strain evidence="4 5">F394</strain>
    </source>
</reference>
<dbReference type="InterPro" id="IPR013099">
    <property type="entry name" value="K_chnl_dom"/>
</dbReference>
<organism evidence="4 5">
    <name type="scientific">Rubrivirga litoralis</name>
    <dbReference type="NCBI Taxonomy" id="3075598"/>
    <lineage>
        <taxon>Bacteria</taxon>
        <taxon>Pseudomonadati</taxon>
        <taxon>Rhodothermota</taxon>
        <taxon>Rhodothermia</taxon>
        <taxon>Rhodothermales</taxon>
        <taxon>Rubricoccaceae</taxon>
        <taxon>Rubrivirga</taxon>
    </lineage>
</organism>
<feature type="transmembrane region" description="Helical" evidence="2">
    <location>
        <begin position="130"/>
        <end position="151"/>
    </location>
</feature>